<reference evidence="1" key="1">
    <citation type="journal article" date="2021" name="PeerJ">
        <title>Extensive microbial diversity within the chicken gut microbiome revealed by metagenomics and culture.</title>
        <authorList>
            <person name="Gilroy R."/>
            <person name="Ravi A."/>
            <person name="Getino M."/>
            <person name="Pursley I."/>
            <person name="Horton D.L."/>
            <person name="Alikhan N.F."/>
            <person name="Baker D."/>
            <person name="Gharbi K."/>
            <person name="Hall N."/>
            <person name="Watson M."/>
            <person name="Adriaenssens E.M."/>
            <person name="Foster-Nyarko E."/>
            <person name="Jarju S."/>
            <person name="Secka A."/>
            <person name="Antonio M."/>
            <person name="Oren A."/>
            <person name="Chaudhuri R.R."/>
            <person name="La Ragione R."/>
            <person name="Hildebrand F."/>
            <person name="Pallen M.J."/>
        </authorList>
    </citation>
    <scope>NUCLEOTIDE SEQUENCE</scope>
    <source>
        <strain evidence="1">G4-2901</strain>
    </source>
</reference>
<evidence type="ECO:0000313" key="1">
    <source>
        <dbReference type="EMBL" id="MBU3839093.1"/>
    </source>
</evidence>
<protein>
    <submittedName>
        <fullName evidence="1">Uncharacterized protein</fullName>
    </submittedName>
</protein>
<proteinExistence type="predicted"/>
<dbReference type="PROSITE" id="PS51257">
    <property type="entry name" value="PROKAR_LIPOPROTEIN"/>
    <property type="match status" value="1"/>
</dbReference>
<dbReference type="AlphaFoldDB" id="A0A948TDB7"/>
<dbReference type="Proteomes" id="UP000783796">
    <property type="component" value="Unassembled WGS sequence"/>
</dbReference>
<dbReference type="EMBL" id="JAHLFW010000103">
    <property type="protein sequence ID" value="MBU3839093.1"/>
    <property type="molecule type" value="Genomic_DNA"/>
</dbReference>
<accession>A0A948TDB7</accession>
<name>A0A948TDB7_9BACT</name>
<reference evidence="1" key="2">
    <citation type="submission" date="2021-04" db="EMBL/GenBank/DDBJ databases">
        <authorList>
            <person name="Gilroy R."/>
        </authorList>
    </citation>
    <scope>NUCLEOTIDE SEQUENCE</scope>
    <source>
        <strain evidence="1">G4-2901</strain>
    </source>
</reference>
<organism evidence="1 2">
    <name type="scientific">Candidatus Phocaeicola faecigallinarum</name>
    <dbReference type="NCBI Taxonomy" id="2838732"/>
    <lineage>
        <taxon>Bacteria</taxon>
        <taxon>Pseudomonadati</taxon>
        <taxon>Bacteroidota</taxon>
        <taxon>Bacteroidia</taxon>
        <taxon>Bacteroidales</taxon>
        <taxon>Bacteroidaceae</taxon>
        <taxon>Phocaeicola</taxon>
    </lineage>
</organism>
<gene>
    <name evidence="1" type="ORF">H9777_12445</name>
</gene>
<evidence type="ECO:0000313" key="2">
    <source>
        <dbReference type="Proteomes" id="UP000783796"/>
    </source>
</evidence>
<comment type="caution">
    <text evidence="1">The sequence shown here is derived from an EMBL/GenBank/DDBJ whole genome shotgun (WGS) entry which is preliminary data.</text>
</comment>
<sequence length="158" mass="17663">MKTNPLVKSIRKKAYYLIMCITIISGLISCSTEEITEDNVVGIYTNLTDNSNTEITIQQASDHFTFKCIFDDNREGSIKSYIWTGTFNNIPSDVVMNGNEEIGTVKFSSGSVEFKAYTQREGTYKGYRDDLADLGYSRSNANDSVIVAKDSIMSETLE</sequence>